<dbReference type="RefSeq" id="WP_012436155.1">
    <property type="nucleotide sequence ID" value="NZ_CATWDO010000003.1"/>
</dbReference>
<feature type="domain" description="KTSC" evidence="1">
    <location>
        <begin position="15"/>
        <end position="75"/>
    </location>
</feature>
<comment type="caution">
    <text evidence="2">The sequence shown here is derived from an EMBL/GenBank/DDBJ whole genome shotgun (WGS) entry which is preliminary data.</text>
</comment>
<accession>A0ABM9JF98</accession>
<proteinExistence type="predicted"/>
<dbReference type="EMBL" id="CATZAR010000005">
    <property type="protein sequence ID" value="CAJ0792165.1"/>
    <property type="molecule type" value="Genomic_DNA"/>
</dbReference>
<keyword evidence="3" id="KW-1185">Reference proteome</keyword>
<evidence type="ECO:0000313" key="2">
    <source>
        <dbReference type="EMBL" id="CAJ0792165.1"/>
    </source>
</evidence>
<sequence length="92" mass="10522">MTATIQPSITMQPVESSQIHSIGHDPATNVLAIRFKNFKGEASSLYHYQNFTPEQFEAFRNAESIGSHFGKHIKPFDDKFPYKRIDPKPEQV</sequence>
<organism evidence="2 3">
    <name type="scientific">Ralstonia thomasii</name>
    <dbReference type="NCBI Taxonomy" id="3058596"/>
    <lineage>
        <taxon>Bacteria</taxon>
        <taxon>Pseudomonadati</taxon>
        <taxon>Pseudomonadota</taxon>
        <taxon>Betaproteobacteria</taxon>
        <taxon>Burkholderiales</taxon>
        <taxon>Burkholderiaceae</taxon>
        <taxon>Ralstonia</taxon>
    </lineage>
</organism>
<dbReference type="InterPro" id="IPR025309">
    <property type="entry name" value="KTSC_dom"/>
</dbReference>
<name>A0ABM9JF98_9RALS</name>
<evidence type="ECO:0000259" key="1">
    <source>
        <dbReference type="Pfam" id="PF13619"/>
    </source>
</evidence>
<protein>
    <recommendedName>
        <fullName evidence="1">KTSC domain-containing protein</fullName>
    </recommendedName>
</protein>
<dbReference type="Pfam" id="PF13619">
    <property type="entry name" value="KTSC"/>
    <property type="match status" value="1"/>
</dbReference>
<gene>
    <name evidence="2" type="ORF">LMG18095_02276</name>
</gene>
<evidence type="ECO:0000313" key="3">
    <source>
        <dbReference type="Proteomes" id="UP001189773"/>
    </source>
</evidence>
<reference evidence="2 3" key="1">
    <citation type="submission" date="2023-07" db="EMBL/GenBank/DDBJ databases">
        <authorList>
            <person name="Peeters C."/>
        </authorList>
    </citation>
    <scope>NUCLEOTIDE SEQUENCE [LARGE SCALE GENOMIC DNA]</scope>
    <source>
        <strain evidence="2 3">LMG 18095</strain>
    </source>
</reference>
<dbReference type="Proteomes" id="UP001189773">
    <property type="component" value="Unassembled WGS sequence"/>
</dbReference>